<evidence type="ECO:0008006" key="8">
    <source>
        <dbReference type="Google" id="ProtNLM"/>
    </source>
</evidence>
<dbReference type="Gramene" id="GBG77384">
    <property type="protein sequence ID" value="GBG77384"/>
    <property type="gene ID" value="CBR_g23715"/>
</dbReference>
<evidence type="ECO:0000256" key="1">
    <source>
        <dbReference type="ARBA" id="ARBA00009451"/>
    </source>
</evidence>
<dbReference type="AlphaFoldDB" id="A0A388L504"/>
<name>A0A388L504_CHABU</name>
<dbReference type="Proteomes" id="UP000265515">
    <property type="component" value="Unassembled WGS sequence"/>
</dbReference>
<dbReference type="GO" id="GO:0003735">
    <property type="term" value="F:structural constituent of ribosome"/>
    <property type="evidence" value="ECO:0007669"/>
    <property type="project" value="InterPro"/>
</dbReference>
<keyword evidence="7" id="KW-1185">Reference proteome</keyword>
<keyword evidence="2 4" id="KW-0689">Ribosomal protein</keyword>
<protein>
    <recommendedName>
        <fullName evidence="8">50S ribosomal protein L22, chloroplastic</fullName>
    </recommendedName>
</protein>
<dbReference type="EMBL" id="BFEA01000266">
    <property type="protein sequence ID" value="GBG77384.1"/>
    <property type="molecule type" value="Genomic_DNA"/>
</dbReference>
<feature type="compositionally biased region" description="Basic residues" evidence="5">
    <location>
        <begin position="228"/>
        <end position="238"/>
    </location>
</feature>
<evidence type="ECO:0000313" key="7">
    <source>
        <dbReference type="Proteomes" id="UP000265515"/>
    </source>
</evidence>
<comment type="similarity">
    <text evidence="1 4">Belongs to the universal ribosomal protein uL22 family.</text>
</comment>
<dbReference type="GO" id="GO:0006412">
    <property type="term" value="P:translation"/>
    <property type="evidence" value="ECO:0007669"/>
    <property type="project" value="InterPro"/>
</dbReference>
<evidence type="ECO:0000256" key="5">
    <source>
        <dbReference type="SAM" id="MobiDB-lite"/>
    </source>
</evidence>
<dbReference type="InterPro" id="IPR001063">
    <property type="entry name" value="Ribosomal_uL22"/>
</dbReference>
<evidence type="ECO:0000313" key="6">
    <source>
        <dbReference type="EMBL" id="GBG77384.1"/>
    </source>
</evidence>
<comment type="caution">
    <text evidence="6">The sequence shown here is derived from an EMBL/GenBank/DDBJ whole genome shotgun (WGS) entry which is preliminary data.</text>
</comment>
<gene>
    <name evidence="6" type="ORF">CBR_g23715</name>
</gene>
<dbReference type="InterPro" id="IPR036394">
    <property type="entry name" value="Ribosomal_uL22_sf"/>
</dbReference>
<proteinExistence type="inferred from homology"/>
<reference evidence="6 7" key="1">
    <citation type="journal article" date="2018" name="Cell">
        <title>The Chara Genome: Secondary Complexity and Implications for Plant Terrestrialization.</title>
        <authorList>
            <person name="Nishiyama T."/>
            <person name="Sakayama H."/>
            <person name="Vries J.D."/>
            <person name="Buschmann H."/>
            <person name="Saint-Marcoux D."/>
            <person name="Ullrich K.K."/>
            <person name="Haas F.B."/>
            <person name="Vanderstraeten L."/>
            <person name="Becker D."/>
            <person name="Lang D."/>
            <person name="Vosolsobe S."/>
            <person name="Rombauts S."/>
            <person name="Wilhelmsson P.K.I."/>
            <person name="Janitza P."/>
            <person name="Kern R."/>
            <person name="Heyl A."/>
            <person name="Rumpler F."/>
            <person name="Villalobos L.I.A.C."/>
            <person name="Clay J.M."/>
            <person name="Skokan R."/>
            <person name="Toyoda A."/>
            <person name="Suzuki Y."/>
            <person name="Kagoshima H."/>
            <person name="Schijlen E."/>
            <person name="Tajeshwar N."/>
            <person name="Catarino B."/>
            <person name="Hetherington A.J."/>
            <person name="Saltykova A."/>
            <person name="Bonnot C."/>
            <person name="Breuninger H."/>
            <person name="Symeonidi A."/>
            <person name="Radhakrishnan G.V."/>
            <person name="Van Nieuwerburgh F."/>
            <person name="Deforce D."/>
            <person name="Chang C."/>
            <person name="Karol K.G."/>
            <person name="Hedrich R."/>
            <person name="Ulvskov P."/>
            <person name="Glockner G."/>
            <person name="Delwiche C.F."/>
            <person name="Petrasek J."/>
            <person name="Van de Peer Y."/>
            <person name="Friml J."/>
            <person name="Beilby M."/>
            <person name="Dolan L."/>
            <person name="Kohara Y."/>
            <person name="Sugano S."/>
            <person name="Fujiyama A."/>
            <person name="Delaux P.-M."/>
            <person name="Quint M."/>
            <person name="TheiBen G."/>
            <person name="Hagemann M."/>
            <person name="Harholt J."/>
            <person name="Dunand C."/>
            <person name="Zachgo S."/>
            <person name="Langdale J."/>
            <person name="Maumus F."/>
            <person name="Straeten D.V.D."/>
            <person name="Gould S.B."/>
            <person name="Rensing S.A."/>
        </authorList>
    </citation>
    <scope>NUCLEOTIDE SEQUENCE [LARGE SCALE GENOMIC DNA]</scope>
    <source>
        <strain evidence="6 7">S276</strain>
    </source>
</reference>
<keyword evidence="3 4" id="KW-0687">Ribonucleoprotein</keyword>
<evidence type="ECO:0000256" key="2">
    <source>
        <dbReference type="ARBA" id="ARBA00022980"/>
    </source>
</evidence>
<sequence length="238" mass="26320">MFGRVATWGRQGISSLGGCTRRWLSGGGGSLTEVSTAGVPGHSPLQKIPTPGQSVGSETADRRREAIAVLSKIPQSIEKVNLVAAFVRGMRVDDALMQCVVSTKRAAKDVAKARSVLVFCVFTEAYVGKDKYLRRINVHGKGKSGVKHRPRTKLTVKVRELSPKEEATLARSRLAQPRQETRAARFIRNRLQPARIVEVDPSGRERTADAAKPRRPAAPAREEEKPEKRHRLLRPFFL</sequence>
<dbReference type="InterPro" id="IPR047867">
    <property type="entry name" value="Ribosomal_uL22_bac/org-type"/>
</dbReference>
<dbReference type="OrthoDB" id="416470at2759"/>
<dbReference type="Gene3D" id="3.90.470.10">
    <property type="entry name" value="Ribosomal protein L22/L17"/>
    <property type="match status" value="2"/>
</dbReference>
<feature type="region of interest" description="Disordered" evidence="5">
    <location>
        <begin position="197"/>
        <end position="238"/>
    </location>
</feature>
<dbReference type="PANTHER" id="PTHR13501">
    <property type="entry name" value="CHLOROPLAST 50S RIBOSOMAL PROTEIN L22-RELATED"/>
    <property type="match status" value="1"/>
</dbReference>
<dbReference type="OMA" id="CVFTEAY"/>
<evidence type="ECO:0000256" key="3">
    <source>
        <dbReference type="ARBA" id="ARBA00023274"/>
    </source>
</evidence>
<feature type="compositionally biased region" description="Basic and acidic residues" evidence="5">
    <location>
        <begin position="197"/>
        <end position="212"/>
    </location>
</feature>
<dbReference type="GO" id="GO:0005762">
    <property type="term" value="C:mitochondrial large ribosomal subunit"/>
    <property type="evidence" value="ECO:0007669"/>
    <property type="project" value="TreeGrafter"/>
</dbReference>
<evidence type="ECO:0000256" key="4">
    <source>
        <dbReference type="RuleBase" id="RU004005"/>
    </source>
</evidence>
<dbReference type="Pfam" id="PF00237">
    <property type="entry name" value="Ribosomal_L22"/>
    <property type="match status" value="1"/>
</dbReference>
<dbReference type="PANTHER" id="PTHR13501:SF8">
    <property type="entry name" value="LARGE RIBOSOMAL SUBUNIT PROTEIN UL22M"/>
    <property type="match status" value="1"/>
</dbReference>
<dbReference type="STRING" id="69332.A0A388L504"/>
<organism evidence="6 7">
    <name type="scientific">Chara braunii</name>
    <name type="common">Braun's stonewort</name>
    <dbReference type="NCBI Taxonomy" id="69332"/>
    <lineage>
        <taxon>Eukaryota</taxon>
        <taxon>Viridiplantae</taxon>
        <taxon>Streptophyta</taxon>
        <taxon>Charophyceae</taxon>
        <taxon>Charales</taxon>
        <taxon>Characeae</taxon>
        <taxon>Chara</taxon>
    </lineage>
</organism>
<dbReference type="SUPFAM" id="SSF54843">
    <property type="entry name" value="Ribosomal protein L22"/>
    <property type="match status" value="1"/>
</dbReference>
<accession>A0A388L504</accession>